<keyword evidence="3" id="KW-1185">Reference proteome</keyword>
<dbReference type="EMBL" id="JARKIE010000717">
    <property type="protein sequence ID" value="KAJ7619870.1"/>
    <property type="molecule type" value="Genomic_DNA"/>
</dbReference>
<comment type="caution">
    <text evidence="2">The sequence shown here is derived from an EMBL/GenBank/DDBJ whole genome shotgun (WGS) entry which is preliminary data.</text>
</comment>
<dbReference type="Proteomes" id="UP001221757">
    <property type="component" value="Unassembled WGS sequence"/>
</dbReference>
<protein>
    <submittedName>
        <fullName evidence="2">Uncharacterized protein</fullName>
    </submittedName>
</protein>
<feature type="region of interest" description="Disordered" evidence="1">
    <location>
        <begin position="209"/>
        <end position="242"/>
    </location>
</feature>
<evidence type="ECO:0000313" key="3">
    <source>
        <dbReference type="Proteomes" id="UP001221757"/>
    </source>
</evidence>
<gene>
    <name evidence="2" type="ORF">B0H17DRAFT_1340794</name>
</gene>
<organism evidence="2 3">
    <name type="scientific">Mycena rosella</name>
    <name type="common">Pink bonnet</name>
    <name type="synonym">Agaricus rosellus</name>
    <dbReference type="NCBI Taxonomy" id="1033263"/>
    <lineage>
        <taxon>Eukaryota</taxon>
        <taxon>Fungi</taxon>
        <taxon>Dikarya</taxon>
        <taxon>Basidiomycota</taxon>
        <taxon>Agaricomycotina</taxon>
        <taxon>Agaricomycetes</taxon>
        <taxon>Agaricomycetidae</taxon>
        <taxon>Agaricales</taxon>
        <taxon>Marasmiineae</taxon>
        <taxon>Mycenaceae</taxon>
        <taxon>Mycena</taxon>
    </lineage>
</organism>
<dbReference type="AlphaFoldDB" id="A0AAD7BG30"/>
<evidence type="ECO:0000256" key="1">
    <source>
        <dbReference type="SAM" id="MobiDB-lite"/>
    </source>
</evidence>
<evidence type="ECO:0000313" key="2">
    <source>
        <dbReference type="EMBL" id="KAJ7619870.1"/>
    </source>
</evidence>
<proteinExistence type="predicted"/>
<reference evidence="2" key="1">
    <citation type="submission" date="2023-03" db="EMBL/GenBank/DDBJ databases">
        <title>Massive genome expansion in bonnet fungi (Mycena s.s.) driven by repeated elements and novel gene families across ecological guilds.</title>
        <authorList>
            <consortium name="Lawrence Berkeley National Laboratory"/>
            <person name="Harder C.B."/>
            <person name="Miyauchi S."/>
            <person name="Viragh M."/>
            <person name="Kuo A."/>
            <person name="Thoen E."/>
            <person name="Andreopoulos B."/>
            <person name="Lu D."/>
            <person name="Skrede I."/>
            <person name="Drula E."/>
            <person name="Henrissat B."/>
            <person name="Morin E."/>
            <person name="Kohler A."/>
            <person name="Barry K."/>
            <person name="LaButti K."/>
            <person name="Morin E."/>
            <person name="Salamov A."/>
            <person name="Lipzen A."/>
            <person name="Mereny Z."/>
            <person name="Hegedus B."/>
            <person name="Baldrian P."/>
            <person name="Stursova M."/>
            <person name="Weitz H."/>
            <person name="Taylor A."/>
            <person name="Grigoriev I.V."/>
            <person name="Nagy L.G."/>
            <person name="Martin F."/>
            <person name="Kauserud H."/>
        </authorList>
    </citation>
    <scope>NUCLEOTIDE SEQUENCE</scope>
    <source>
        <strain evidence="2">CBHHK067</strain>
    </source>
</reference>
<sequence length="290" mass="32022">MGASEYNQQPGTIVPQEYKEPWMLQMRVEVEEQFAGAGNLDFGNFTSDIELGHGQGNLSEAGTIVPEYWDYALDEKLMGEAQFAVGVNPTSETKVGHGYIAPPKVLDFQGQLLVHGNLSDFPIPAPSQGVPTASLSAPEFPLYESVATFDPSPYLVDHINESSTEIADCGVYFGAPEMSRDDGAFWAPKQETQMEDMMQGDVSNDLAEYQRQDEDRTLSRDPTPDLTVYTPRPDILGPNLRRRPRKSFDAKAARDLIFDLLADPWASVGELEQFNSPSFFGSISVENLDA</sequence>
<feature type="compositionally biased region" description="Basic and acidic residues" evidence="1">
    <location>
        <begin position="209"/>
        <end position="223"/>
    </location>
</feature>
<accession>A0AAD7BG30</accession>
<name>A0AAD7BG30_MYCRO</name>